<dbReference type="HOGENOM" id="CLU_1413142_0_0_9"/>
<keyword evidence="2" id="KW-1185">Reference proteome</keyword>
<reference evidence="2" key="1">
    <citation type="submission" date="2012-06" db="EMBL/GenBank/DDBJ databases">
        <title>Complete sequence of Desulfitobacterium dehalogenans ATCC 51507.</title>
        <authorList>
            <person name="Lucas S."/>
            <person name="Han J."/>
            <person name="Lapidus A."/>
            <person name="Cheng J.-F."/>
            <person name="Goodwin L."/>
            <person name="Pitluck S."/>
            <person name="Peters L."/>
            <person name="Ovchinnikova G."/>
            <person name="Teshima H."/>
            <person name="Detter J.C."/>
            <person name="Han C."/>
            <person name="Tapia R."/>
            <person name="Land M."/>
            <person name="Hauser L."/>
            <person name="Kyrpides N."/>
            <person name="Ivanova N."/>
            <person name="Pagani I."/>
            <person name="Kruse T."/>
            <person name="de Vos W.M."/>
            <person name="Smidt H."/>
            <person name="Woyke T."/>
        </authorList>
    </citation>
    <scope>NUCLEOTIDE SEQUENCE [LARGE SCALE GENOMIC DNA]</scope>
    <source>
        <strain evidence="2">ATCC 51507 / DSM 9161 / JW/IU-DC1</strain>
    </source>
</reference>
<dbReference type="SUPFAM" id="SSF51206">
    <property type="entry name" value="cAMP-binding domain-like"/>
    <property type="match status" value="1"/>
</dbReference>
<gene>
    <name evidence="1" type="ordered locus">Desde_3588</name>
</gene>
<dbReference type="eggNOG" id="COG0664">
    <property type="taxonomic scope" value="Bacteria"/>
</dbReference>
<protein>
    <recommendedName>
        <fullName evidence="3">Crp/Fnr family transcriptional regulator</fullName>
    </recommendedName>
</protein>
<name>I4AD28_DESDJ</name>
<evidence type="ECO:0008006" key="3">
    <source>
        <dbReference type="Google" id="ProtNLM"/>
    </source>
</evidence>
<proteinExistence type="predicted"/>
<dbReference type="InterPro" id="IPR014710">
    <property type="entry name" value="RmlC-like_jellyroll"/>
</dbReference>
<dbReference type="KEGG" id="ddh:Desde_3588"/>
<accession>I4AD28</accession>
<dbReference type="Proteomes" id="UP000006053">
    <property type="component" value="Chromosome"/>
</dbReference>
<dbReference type="InterPro" id="IPR018490">
    <property type="entry name" value="cNMP-bd_dom_sf"/>
</dbReference>
<dbReference type="AlphaFoldDB" id="I4AD28"/>
<dbReference type="EMBL" id="CP003348">
    <property type="protein sequence ID" value="AFM01863.1"/>
    <property type="molecule type" value="Genomic_DNA"/>
</dbReference>
<reference evidence="1 2" key="2">
    <citation type="journal article" date="2015" name="J. Bacteriol.">
        <title>Genomic, proteomic, and biochemical analysis of the organohalide respiratory pathway in Desulfitobacterium dehalogenans.</title>
        <authorList>
            <person name="Kruse T."/>
            <person name="van de Pas B.A."/>
            <person name="Atteia A."/>
            <person name="Krab K."/>
            <person name="Hagen W.R."/>
            <person name="Goodwin L."/>
            <person name="Chain P."/>
            <person name="Boeren S."/>
            <person name="Maphosa F."/>
            <person name="Schraa G."/>
            <person name="de Vos W.M."/>
            <person name="van der Oost J."/>
            <person name="Smidt H."/>
            <person name="Stams A.J."/>
        </authorList>
    </citation>
    <scope>NUCLEOTIDE SEQUENCE [LARGE SCALE GENOMIC DNA]</scope>
    <source>
        <strain evidence="2">ATCC 51507 / DSM 9161 / JW/IU-DC1</strain>
    </source>
</reference>
<dbReference type="Gene3D" id="2.60.120.10">
    <property type="entry name" value="Jelly Rolls"/>
    <property type="match status" value="1"/>
</dbReference>
<dbReference type="STRING" id="756499.Desde_3588"/>
<sequence>MKKQCEGNPFCDALDSGTRAYLCENSTFIVQMPRQIQSTDLGNPRLEIIHKGVLFTFNLLEDGSQEFIHLIKKGDVLGTRHFFDRLAIPEYNLMTLTEVHKCSIPIKVAEKLYHENRDFAQALTENLLDMMNNLTRWVSMRSKNGTEKVQQVYELLQDLDIDMTMITQDDLALIAGVSRITVARAMKDIYKKN</sequence>
<evidence type="ECO:0000313" key="1">
    <source>
        <dbReference type="EMBL" id="AFM01863.1"/>
    </source>
</evidence>
<organism evidence="1 2">
    <name type="scientific">Desulfitobacterium dehalogenans (strain ATCC 51507 / DSM 9161 / JW/IU-DC1)</name>
    <dbReference type="NCBI Taxonomy" id="756499"/>
    <lineage>
        <taxon>Bacteria</taxon>
        <taxon>Bacillati</taxon>
        <taxon>Bacillota</taxon>
        <taxon>Clostridia</taxon>
        <taxon>Eubacteriales</taxon>
        <taxon>Desulfitobacteriaceae</taxon>
        <taxon>Desulfitobacterium</taxon>
    </lineage>
</organism>
<evidence type="ECO:0000313" key="2">
    <source>
        <dbReference type="Proteomes" id="UP000006053"/>
    </source>
</evidence>
<dbReference type="RefSeq" id="WP_014795336.1">
    <property type="nucleotide sequence ID" value="NC_018017.1"/>
</dbReference>
<dbReference type="OrthoDB" id="9127033at2"/>